<dbReference type="AlphaFoldDB" id="A0A166PMM1"/>
<proteinExistence type="predicted"/>
<name>A0A166PMM1_9AGAM</name>
<organism evidence="1 2">
    <name type="scientific">Athelia psychrophila</name>
    <dbReference type="NCBI Taxonomy" id="1759441"/>
    <lineage>
        <taxon>Eukaryota</taxon>
        <taxon>Fungi</taxon>
        <taxon>Dikarya</taxon>
        <taxon>Basidiomycota</taxon>
        <taxon>Agaricomycotina</taxon>
        <taxon>Agaricomycetes</taxon>
        <taxon>Agaricomycetidae</taxon>
        <taxon>Atheliales</taxon>
        <taxon>Atheliaceae</taxon>
        <taxon>Athelia</taxon>
    </lineage>
</organism>
<dbReference type="Proteomes" id="UP000076532">
    <property type="component" value="Unassembled WGS sequence"/>
</dbReference>
<reference evidence="1 2" key="1">
    <citation type="journal article" date="2016" name="Mol. Biol. Evol.">
        <title>Comparative Genomics of Early-Diverging Mushroom-Forming Fungi Provides Insights into the Origins of Lignocellulose Decay Capabilities.</title>
        <authorList>
            <person name="Nagy L.G."/>
            <person name="Riley R."/>
            <person name="Tritt A."/>
            <person name="Adam C."/>
            <person name="Daum C."/>
            <person name="Floudas D."/>
            <person name="Sun H."/>
            <person name="Yadav J.S."/>
            <person name="Pangilinan J."/>
            <person name="Larsson K.H."/>
            <person name="Matsuura K."/>
            <person name="Barry K."/>
            <person name="Labutti K."/>
            <person name="Kuo R."/>
            <person name="Ohm R.A."/>
            <person name="Bhattacharya S.S."/>
            <person name="Shirouzu T."/>
            <person name="Yoshinaga Y."/>
            <person name="Martin F.M."/>
            <person name="Grigoriev I.V."/>
            <person name="Hibbett D.S."/>
        </authorList>
    </citation>
    <scope>NUCLEOTIDE SEQUENCE [LARGE SCALE GENOMIC DNA]</scope>
    <source>
        <strain evidence="1 2">CBS 109695</strain>
    </source>
</reference>
<dbReference type="OrthoDB" id="2634326at2759"/>
<protein>
    <submittedName>
        <fullName evidence="1">Uncharacterized protein</fullName>
    </submittedName>
</protein>
<sequence length="548" mass="62598">MRPVTRNYTVNTYRSSAIQPEDARVLVHKPPWVYTSPNLSVIPFFDPQPTELRARHDGRFGMEDYVSHPQGYSETFPWAPLIPRQPTTTDALRAHPYTLCWYDLIQEDWVAPIGCAFTGVGTLELAPYTEMYVLAVSVNTRAVSLYAGQSVPHEMVTVARAMFSVLERLKSLPLGFRDLVLQWTQVQRLVLDLVAMESYYAHFLSAMMQRDQRHQVNLNLLGCFSTNPAVVDNMYWAGVPVVYVRTEEHPNAWNIRTLAILPDFWYPPDVETKEWSADTPCRTLWLASAMKHALAEFKNLIPREECGTMFPDPGYFGVISHDKLRAAIAAWLYTRPSRCGQILHPFQGSMPVANSATWRKFFYIYAYRWPELADTPGEDPQPGQLSPDVVEHVADALEAAKAMFGPELVAHLRLENTEVYFHGIHIPVVKGRAQHLTQGLVQRITWELAELNWRYELLALDQVIARVRWRTDDDASERMEHVKDVFLPGRDLVFWNTPFSTVTPAITEVNIVDRLPAILALHRLMLSWLDCPDVLQCVFPKDAPDALP</sequence>
<accession>A0A166PMM1</accession>
<evidence type="ECO:0000313" key="2">
    <source>
        <dbReference type="Proteomes" id="UP000076532"/>
    </source>
</evidence>
<evidence type="ECO:0000313" key="1">
    <source>
        <dbReference type="EMBL" id="KZP26249.1"/>
    </source>
</evidence>
<keyword evidence="2" id="KW-1185">Reference proteome</keyword>
<gene>
    <name evidence="1" type="ORF">FIBSPDRAFT_949715</name>
</gene>
<dbReference type="EMBL" id="KV417516">
    <property type="protein sequence ID" value="KZP26249.1"/>
    <property type="molecule type" value="Genomic_DNA"/>
</dbReference>